<name>A0ABR2HWN9_9EUKA</name>
<protein>
    <recommendedName>
        <fullName evidence="3">MSP domain-containing protein</fullName>
    </recommendedName>
</protein>
<dbReference type="EMBL" id="JAPFFF010000023">
    <property type="protein sequence ID" value="KAK8853014.1"/>
    <property type="molecule type" value="Genomic_DNA"/>
</dbReference>
<gene>
    <name evidence="1" type="ORF">M9Y10_018013</name>
</gene>
<sequence>MISSMTQNNSKYQIGLNIHLLTFKLPEKLVHDSDSIRVSITSFPEENKQHFYVKGKKINTSNHVFSLNITTKTDKIVIVFRKKNAIGEDPIIASATIHLKKFTELPIEQMTSGTKMTDVKILDIYYPLQKQIEEEQSKEQSKEQTNVTTNKHMKRKVLGQMEIQLSFSTPYLNSNKEKTNKKENKQITKKINKICKPKKNGKYEQITDENGCMNFNLL</sequence>
<reference evidence="1 2" key="1">
    <citation type="submission" date="2024-04" db="EMBL/GenBank/DDBJ databases">
        <title>Tritrichomonas musculus Genome.</title>
        <authorList>
            <person name="Alves-Ferreira E."/>
            <person name="Grigg M."/>
            <person name="Lorenzi H."/>
            <person name="Galac M."/>
        </authorList>
    </citation>
    <scope>NUCLEOTIDE SEQUENCE [LARGE SCALE GENOMIC DNA]</scope>
    <source>
        <strain evidence="1 2">EAF2021</strain>
    </source>
</reference>
<evidence type="ECO:0000313" key="2">
    <source>
        <dbReference type="Proteomes" id="UP001470230"/>
    </source>
</evidence>
<comment type="caution">
    <text evidence="1">The sequence shown here is derived from an EMBL/GenBank/DDBJ whole genome shotgun (WGS) entry which is preliminary data.</text>
</comment>
<organism evidence="1 2">
    <name type="scientific">Tritrichomonas musculus</name>
    <dbReference type="NCBI Taxonomy" id="1915356"/>
    <lineage>
        <taxon>Eukaryota</taxon>
        <taxon>Metamonada</taxon>
        <taxon>Parabasalia</taxon>
        <taxon>Tritrichomonadida</taxon>
        <taxon>Tritrichomonadidae</taxon>
        <taxon>Tritrichomonas</taxon>
    </lineage>
</organism>
<evidence type="ECO:0008006" key="3">
    <source>
        <dbReference type="Google" id="ProtNLM"/>
    </source>
</evidence>
<evidence type="ECO:0000313" key="1">
    <source>
        <dbReference type="EMBL" id="KAK8853014.1"/>
    </source>
</evidence>
<proteinExistence type="predicted"/>
<keyword evidence="2" id="KW-1185">Reference proteome</keyword>
<accession>A0ABR2HWN9</accession>
<dbReference type="Proteomes" id="UP001470230">
    <property type="component" value="Unassembled WGS sequence"/>
</dbReference>